<protein>
    <recommendedName>
        <fullName evidence="8">Rhodopsin domain-containing protein</fullName>
    </recommendedName>
</protein>
<accession>A0A1L9UVB8</accession>
<evidence type="ECO:0000313" key="9">
    <source>
        <dbReference type="EMBL" id="OJJ75633.1"/>
    </source>
</evidence>
<gene>
    <name evidence="9" type="ORF">ASPBRDRAFT_117591</name>
</gene>
<feature type="transmembrane region" description="Helical" evidence="7">
    <location>
        <begin position="6"/>
        <end position="24"/>
    </location>
</feature>
<reference evidence="10" key="1">
    <citation type="journal article" date="2017" name="Genome Biol.">
        <title>Comparative genomics reveals high biological diversity and specific adaptations in the industrially and medically important fungal genus Aspergillus.</title>
        <authorList>
            <person name="de Vries R.P."/>
            <person name="Riley R."/>
            <person name="Wiebenga A."/>
            <person name="Aguilar-Osorio G."/>
            <person name="Amillis S."/>
            <person name="Uchima C.A."/>
            <person name="Anderluh G."/>
            <person name="Asadollahi M."/>
            <person name="Askin M."/>
            <person name="Barry K."/>
            <person name="Battaglia E."/>
            <person name="Bayram O."/>
            <person name="Benocci T."/>
            <person name="Braus-Stromeyer S.A."/>
            <person name="Caldana C."/>
            <person name="Canovas D."/>
            <person name="Cerqueira G.C."/>
            <person name="Chen F."/>
            <person name="Chen W."/>
            <person name="Choi C."/>
            <person name="Clum A."/>
            <person name="Dos Santos R.A."/>
            <person name="Damasio A.R."/>
            <person name="Diallinas G."/>
            <person name="Emri T."/>
            <person name="Fekete E."/>
            <person name="Flipphi M."/>
            <person name="Freyberg S."/>
            <person name="Gallo A."/>
            <person name="Gournas C."/>
            <person name="Habgood R."/>
            <person name="Hainaut M."/>
            <person name="Harispe M.L."/>
            <person name="Henrissat B."/>
            <person name="Hilden K.S."/>
            <person name="Hope R."/>
            <person name="Hossain A."/>
            <person name="Karabika E."/>
            <person name="Karaffa L."/>
            <person name="Karanyi Z."/>
            <person name="Krasevec N."/>
            <person name="Kuo A."/>
            <person name="Kusch H."/>
            <person name="LaButti K."/>
            <person name="Lagendijk E.L."/>
            <person name="Lapidus A."/>
            <person name="Levasseur A."/>
            <person name="Lindquist E."/>
            <person name="Lipzen A."/>
            <person name="Logrieco A.F."/>
            <person name="MacCabe A."/>
            <person name="Maekelae M.R."/>
            <person name="Malavazi I."/>
            <person name="Melin P."/>
            <person name="Meyer V."/>
            <person name="Mielnichuk N."/>
            <person name="Miskei M."/>
            <person name="Molnar A.P."/>
            <person name="Mule G."/>
            <person name="Ngan C.Y."/>
            <person name="Orejas M."/>
            <person name="Orosz E."/>
            <person name="Ouedraogo J.P."/>
            <person name="Overkamp K.M."/>
            <person name="Park H.-S."/>
            <person name="Perrone G."/>
            <person name="Piumi F."/>
            <person name="Punt P.J."/>
            <person name="Ram A.F."/>
            <person name="Ramon A."/>
            <person name="Rauscher S."/>
            <person name="Record E."/>
            <person name="Riano-Pachon D.M."/>
            <person name="Robert V."/>
            <person name="Roehrig J."/>
            <person name="Ruller R."/>
            <person name="Salamov A."/>
            <person name="Salih N.S."/>
            <person name="Samson R.A."/>
            <person name="Sandor E."/>
            <person name="Sanguinetti M."/>
            <person name="Schuetze T."/>
            <person name="Sepcic K."/>
            <person name="Shelest E."/>
            <person name="Sherlock G."/>
            <person name="Sophianopoulou V."/>
            <person name="Squina F.M."/>
            <person name="Sun H."/>
            <person name="Susca A."/>
            <person name="Todd R.B."/>
            <person name="Tsang A."/>
            <person name="Unkles S.E."/>
            <person name="van de Wiele N."/>
            <person name="van Rossen-Uffink D."/>
            <person name="Oliveira J.V."/>
            <person name="Vesth T.C."/>
            <person name="Visser J."/>
            <person name="Yu J.-H."/>
            <person name="Zhou M."/>
            <person name="Andersen M.R."/>
            <person name="Archer D.B."/>
            <person name="Baker S.E."/>
            <person name="Benoit I."/>
            <person name="Brakhage A.A."/>
            <person name="Braus G.H."/>
            <person name="Fischer R."/>
            <person name="Frisvad J.C."/>
            <person name="Goldman G.H."/>
            <person name="Houbraken J."/>
            <person name="Oakley B."/>
            <person name="Pocsi I."/>
            <person name="Scazzocchio C."/>
            <person name="Seiboth B."/>
            <person name="vanKuyk P.A."/>
            <person name="Wortman J."/>
            <person name="Dyer P.S."/>
            <person name="Grigoriev I.V."/>
        </authorList>
    </citation>
    <scope>NUCLEOTIDE SEQUENCE [LARGE SCALE GENOMIC DNA]</scope>
    <source>
        <strain evidence="10">CBS 101740 / IMI 381727 / IBT 21946</strain>
    </source>
</reference>
<feature type="compositionally biased region" description="Low complexity" evidence="6">
    <location>
        <begin position="280"/>
        <end position="303"/>
    </location>
</feature>
<dbReference type="STRING" id="767769.A0A1L9UVB8"/>
<feature type="domain" description="Rhodopsin" evidence="8">
    <location>
        <begin position="20"/>
        <end position="256"/>
    </location>
</feature>
<feature type="transmembrane region" description="Helical" evidence="7">
    <location>
        <begin position="163"/>
        <end position="182"/>
    </location>
</feature>
<feature type="transmembrane region" description="Helical" evidence="7">
    <location>
        <begin position="79"/>
        <end position="102"/>
    </location>
</feature>
<dbReference type="EMBL" id="KV878680">
    <property type="protein sequence ID" value="OJJ75633.1"/>
    <property type="molecule type" value="Genomic_DNA"/>
</dbReference>
<dbReference type="OMA" id="YTILLSW"/>
<dbReference type="InterPro" id="IPR052337">
    <property type="entry name" value="SAT4-like"/>
</dbReference>
<organism evidence="9 10">
    <name type="scientific">Aspergillus brasiliensis (strain CBS 101740 / IMI 381727 / IBT 21946)</name>
    <dbReference type="NCBI Taxonomy" id="767769"/>
    <lineage>
        <taxon>Eukaryota</taxon>
        <taxon>Fungi</taxon>
        <taxon>Dikarya</taxon>
        <taxon>Ascomycota</taxon>
        <taxon>Pezizomycotina</taxon>
        <taxon>Eurotiomycetes</taxon>
        <taxon>Eurotiomycetidae</taxon>
        <taxon>Eurotiales</taxon>
        <taxon>Aspergillaceae</taxon>
        <taxon>Aspergillus</taxon>
        <taxon>Aspergillus subgen. Circumdati</taxon>
    </lineage>
</organism>
<sequence>MYALPVGITFLCLATVTVALRLYTRLRLVRKPGWDDLLIVVSLATDVVFFAFLVIESQNGLAENEADLPPEVVRRQLKALWITIPLYNLTLTLTKLSLIFLYRRLFPTPTYRILLILTLIFVLITGLWMVLSTLIFCIPINAFWDTSLPHTCLPEDVVWCLNAAFQITTDLILVVLPLPILARLNLPKRQKAALLVIFALGFFVCATSIVRLSTIVRLLRDPDFTSGNGLAATWSFVESNVAITCACLPPLRPLLIRIFPKLIPSRMRTYHRDNKDSRSRSNSKAVEAGLPPLQLQLQPQSQLTNKSRTKSRMSKSRRSRGTRTASTTAATEAEADHGVAGIDFDFFSVYGGGGNLFAPGSTVSTSVWGDAHSVRSAGDNRHHNNGNNKDGDGDGQDSGGEGIQIMREVRWDSVSVSNGSVEGGSHGGWGDVEGRISETTRRSSGAPFLHPNWVGGNTSS</sequence>
<evidence type="ECO:0000256" key="6">
    <source>
        <dbReference type="SAM" id="MobiDB-lite"/>
    </source>
</evidence>
<feature type="compositionally biased region" description="Basic and acidic residues" evidence="6">
    <location>
        <begin position="270"/>
        <end position="279"/>
    </location>
</feature>
<feature type="region of interest" description="Disordered" evidence="6">
    <location>
        <begin position="270"/>
        <end position="332"/>
    </location>
</feature>
<keyword evidence="4 7" id="KW-0472">Membrane</keyword>
<evidence type="ECO:0000256" key="1">
    <source>
        <dbReference type="ARBA" id="ARBA00004141"/>
    </source>
</evidence>
<dbReference type="VEuPathDB" id="FungiDB:ASPBRDRAFT_117591"/>
<feature type="compositionally biased region" description="Gly residues" evidence="6">
    <location>
        <begin position="421"/>
        <end position="431"/>
    </location>
</feature>
<dbReference type="AlphaFoldDB" id="A0A1L9UVB8"/>
<dbReference type="PANTHER" id="PTHR33048">
    <property type="entry name" value="PTH11-LIKE INTEGRAL MEMBRANE PROTEIN (AFU_ORTHOLOGUE AFUA_5G11245)"/>
    <property type="match status" value="1"/>
</dbReference>
<keyword evidence="3 7" id="KW-1133">Transmembrane helix</keyword>
<comment type="subcellular location">
    <subcellularLocation>
        <location evidence="1">Membrane</location>
        <topology evidence="1">Multi-pass membrane protein</topology>
    </subcellularLocation>
</comment>
<feature type="compositionally biased region" description="Low complexity" evidence="6">
    <location>
        <begin position="322"/>
        <end position="331"/>
    </location>
</feature>
<dbReference type="OrthoDB" id="10017208at2759"/>
<evidence type="ECO:0000259" key="8">
    <source>
        <dbReference type="Pfam" id="PF20684"/>
    </source>
</evidence>
<proteinExistence type="inferred from homology"/>
<keyword evidence="10" id="KW-1185">Reference proteome</keyword>
<evidence type="ECO:0000313" key="10">
    <source>
        <dbReference type="Proteomes" id="UP000184499"/>
    </source>
</evidence>
<dbReference type="Pfam" id="PF20684">
    <property type="entry name" value="Fung_rhodopsin"/>
    <property type="match status" value="1"/>
</dbReference>
<feature type="region of interest" description="Disordered" evidence="6">
    <location>
        <begin position="374"/>
        <end position="401"/>
    </location>
</feature>
<name>A0A1L9UVB8_ASPBC</name>
<evidence type="ECO:0000256" key="7">
    <source>
        <dbReference type="SAM" id="Phobius"/>
    </source>
</evidence>
<feature type="compositionally biased region" description="Basic residues" evidence="6">
    <location>
        <begin position="307"/>
        <end position="321"/>
    </location>
</feature>
<dbReference type="RefSeq" id="XP_067482880.1">
    <property type="nucleotide sequence ID" value="XM_067617107.1"/>
</dbReference>
<evidence type="ECO:0000256" key="5">
    <source>
        <dbReference type="ARBA" id="ARBA00038359"/>
    </source>
</evidence>
<dbReference type="InterPro" id="IPR049326">
    <property type="entry name" value="Rhodopsin_dom_fungi"/>
</dbReference>
<dbReference type="GeneID" id="93569595"/>
<comment type="similarity">
    <text evidence="5">Belongs to the SAT4 family.</text>
</comment>
<keyword evidence="2 7" id="KW-0812">Transmembrane</keyword>
<evidence type="ECO:0000256" key="4">
    <source>
        <dbReference type="ARBA" id="ARBA00023136"/>
    </source>
</evidence>
<dbReference type="GO" id="GO:0016020">
    <property type="term" value="C:membrane"/>
    <property type="evidence" value="ECO:0007669"/>
    <property type="project" value="UniProtKB-SubCell"/>
</dbReference>
<dbReference type="Proteomes" id="UP000184499">
    <property type="component" value="Unassembled WGS sequence"/>
</dbReference>
<feature type="transmembrane region" description="Helical" evidence="7">
    <location>
        <begin position="36"/>
        <end position="55"/>
    </location>
</feature>
<feature type="region of interest" description="Disordered" evidence="6">
    <location>
        <begin position="418"/>
        <end position="460"/>
    </location>
</feature>
<feature type="compositionally biased region" description="Basic and acidic residues" evidence="6">
    <location>
        <begin position="432"/>
        <end position="441"/>
    </location>
</feature>
<feature type="transmembrane region" description="Helical" evidence="7">
    <location>
        <begin position="114"/>
        <end position="143"/>
    </location>
</feature>
<dbReference type="PANTHER" id="PTHR33048:SF47">
    <property type="entry name" value="INTEGRAL MEMBRANE PROTEIN-RELATED"/>
    <property type="match status" value="1"/>
</dbReference>
<evidence type="ECO:0000256" key="2">
    <source>
        <dbReference type="ARBA" id="ARBA00022692"/>
    </source>
</evidence>
<evidence type="ECO:0000256" key="3">
    <source>
        <dbReference type="ARBA" id="ARBA00022989"/>
    </source>
</evidence>
<feature type="transmembrane region" description="Helical" evidence="7">
    <location>
        <begin position="194"/>
        <end position="219"/>
    </location>
</feature>